<dbReference type="EMBL" id="PGFG01000001">
    <property type="protein sequence ID" value="PJJ75561.1"/>
    <property type="molecule type" value="Genomic_DNA"/>
</dbReference>
<gene>
    <name evidence="2" type="ORF">BXY57_1140</name>
</gene>
<comment type="caution">
    <text evidence="2">The sequence shown here is derived from an EMBL/GenBank/DDBJ whole genome shotgun (WGS) entry which is preliminary data.</text>
</comment>
<accession>A0A2M9CUJ0</accession>
<reference evidence="2 3" key="1">
    <citation type="submission" date="2017-11" db="EMBL/GenBank/DDBJ databases">
        <title>Genomic Encyclopedia of Archaeal and Bacterial Type Strains, Phase II (KMG-II): From Individual Species to Whole Genera.</title>
        <authorList>
            <person name="Goeker M."/>
        </authorList>
    </citation>
    <scope>NUCLEOTIDE SEQUENCE [LARGE SCALE GENOMIC DNA]</scope>
    <source>
        <strain evidence="2 3">DSM 27268</strain>
    </source>
</reference>
<dbReference type="Proteomes" id="UP000230000">
    <property type="component" value="Unassembled WGS sequence"/>
</dbReference>
<feature type="region of interest" description="Disordered" evidence="1">
    <location>
        <begin position="189"/>
        <end position="226"/>
    </location>
</feature>
<dbReference type="AlphaFoldDB" id="A0A2M9CUJ0"/>
<evidence type="ECO:0000313" key="2">
    <source>
        <dbReference type="EMBL" id="PJJ75561.1"/>
    </source>
</evidence>
<evidence type="ECO:0000313" key="3">
    <source>
        <dbReference type="Proteomes" id="UP000230000"/>
    </source>
</evidence>
<sequence>MDNNSFVKVKNNIVKKIIFFCSLSWVLLSISIAQNQYINRLSTSSDNTKKSNKPVYQFKPAASHGKTAAPAPNSSANMAIIISQTKNVVLPLTEWKEFQATLLYKQRQNEFGDAFQNPSHSYTMDEGTRLTIHFLKKPSFEDTKPQINTQIIPGLPVHGSSSTRESGWNGHHNVQMLLITLTLTFTTPDGSSAQNDPVRRTNVNLNHDAPTANSLFDYNTGNKFQA</sequence>
<name>A0A2M9CUJ0_9BACT</name>
<organism evidence="2 3">
    <name type="scientific">Thermoflavifilum aggregans</name>
    <dbReference type="NCBI Taxonomy" id="454188"/>
    <lineage>
        <taxon>Bacteria</taxon>
        <taxon>Pseudomonadati</taxon>
        <taxon>Bacteroidota</taxon>
        <taxon>Chitinophagia</taxon>
        <taxon>Chitinophagales</taxon>
        <taxon>Chitinophagaceae</taxon>
        <taxon>Thermoflavifilum</taxon>
    </lineage>
</organism>
<evidence type="ECO:0000256" key="1">
    <source>
        <dbReference type="SAM" id="MobiDB-lite"/>
    </source>
</evidence>
<keyword evidence="3" id="KW-1185">Reference proteome</keyword>
<protein>
    <submittedName>
        <fullName evidence="2">Uncharacterized protein</fullName>
    </submittedName>
</protein>
<proteinExistence type="predicted"/>